<dbReference type="PANTHER" id="PTHR30055:SF148">
    <property type="entry name" value="TETR-FAMILY TRANSCRIPTIONAL REGULATOR"/>
    <property type="match status" value="1"/>
</dbReference>
<reference evidence="7" key="1">
    <citation type="journal article" date="2019" name="Int. J. Syst. Evol. Microbiol.">
        <title>The Global Catalogue of Microorganisms (GCM) 10K type strain sequencing project: providing services to taxonomists for standard genome sequencing and annotation.</title>
        <authorList>
            <consortium name="The Broad Institute Genomics Platform"/>
            <consortium name="The Broad Institute Genome Sequencing Center for Infectious Disease"/>
            <person name="Wu L."/>
            <person name="Ma J."/>
        </authorList>
    </citation>
    <scope>NUCLEOTIDE SEQUENCE [LARGE SCALE GENOMIC DNA]</scope>
    <source>
        <strain evidence="7">CGMCC 1.15772</strain>
    </source>
</reference>
<organism evidence="6 7">
    <name type="scientific">Microbacterium fluvii</name>
    <dbReference type="NCBI Taxonomy" id="415215"/>
    <lineage>
        <taxon>Bacteria</taxon>
        <taxon>Bacillati</taxon>
        <taxon>Actinomycetota</taxon>
        <taxon>Actinomycetes</taxon>
        <taxon>Micrococcales</taxon>
        <taxon>Microbacteriaceae</taxon>
        <taxon>Microbacterium</taxon>
    </lineage>
</organism>
<evidence type="ECO:0000313" key="7">
    <source>
        <dbReference type="Proteomes" id="UP001596507"/>
    </source>
</evidence>
<dbReference type="InterPro" id="IPR011075">
    <property type="entry name" value="TetR_C"/>
</dbReference>
<feature type="domain" description="HTH tetR-type" evidence="5">
    <location>
        <begin position="13"/>
        <end position="73"/>
    </location>
</feature>
<protein>
    <submittedName>
        <fullName evidence="6">TetR/AcrR family transcriptional regulator</fullName>
    </submittedName>
</protein>
<dbReference type="RefSeq" id="WP_262873299.1">
    <property type="nucleotide sequence ID" value="NZ_BAABKW010000002.1"/>
</dbReference>
<dbReference type="InterPro" id="IPR009057">
    <property type="entry name" value="Homeodomain-like_sf"/>
</dbReference>
<gene>
    <name evidence="6" type="ORF">ACFQRL_05435</name>
</gene>
<dbReference type="Pfam" id="PF00440">
    <property type="entry name" value="TetR_N"/>
    <property type="match status" value="1"/>
</dbReference>
<evidence type="ECO:0000259" key="5">
    <source>
        <dbReference type="PROSITE" id="PS50977"/>
    </source>
</evidence>
<keyword evidence="1" id="KW-0805">Transcription regulation</keyword>
<comment type="caution">
    <text evidence="6">The sequence shown here is derived from an EMBL/GenBank/DDBJ whole genome shotgun (WGS) entry which is preliminary data.</text>
</comment>
<feature type="DNA-binding region" description="H-T-H motif" evidence="4">
    <location>
        <begin position="36"/>
        <end position="55"/>
    </location>
</feature>
<evidence type="ECO:0000256" key="4">
    <source>
        <dbReference type="PROSITE-ProRule" id="PRU00335"/>
    </source>
</evidence>
<keyword evidence="7" id="KW-1185">Reference proteome</keyword>
<name>A0ABW2HFB2_9MICO</name>
<evidence type="ECO:0000256" key="3">
    <source>
        <dbReference type="ARBA" id="ARBA00023163"/>
    </source>
</evidence>
<dbReference type="PANTHER" id="PTHR30055">
    <property type="entry name" value="HTH-TYPE TRANSCRIPTIONAL REGULATOR RUTR"/>
    <property type="match status" value="1"/>
</dbReference>
<dbReference type="InterPro" id="IPR050109">
    <property type="entry name" value="HTH-type_TetR-like_transc_reg"/>
</dbReference>
<keyword evidence="3" id="KW-0804">Transcription</keyword>
<dbReference type="InterPro" id="IPR036271">
    <property type="entry name" value="Tet_transcr_reg_TetR-rel_C_sf"/>
</dbReference>
<sequence length="200" mass="22101">MDLEATPKRRRGKDLEDAILRAGWELLLDAGYHGFTIDAVADRAETSRSVLYRRWDDRAALLDAVLTFGLNQGRRDEPEDTGTLRGDMIAALQSANARNSAIAPLLSVFMGEYYAASGQSVADVRARAFGDRAGRSLRIILERAVARGEADPARLTPRVRTVATDLFRHDLLMNARPLTDEQIVEIIDEVFLPLVAPARA</sequence>
<evidence type="ECO:0000256" key="1">
    <source>
        <dbReference type="ARBA" id="ARBA00023015"/>
    </source>
</evidence>
<dbReference type="Pfam" id="PF16859">
    <property type="entry name" value="TetR_C_11"/>
    <property type="match status" value="1"/>
</dbReference>
<dbReference type="Proteomes" id="UP001596507">
    <property type="component" value="Unassembled WGS sequence"/>
</dbReference>
<dbReference type="EMBL" id="JBHTBE010000001">
    <property type="protein sequence ID" value="MFC7268396.1"/>
    <property type="molecule type" value="Genomic_DNA"/>
</dbReference>
<evidence type="ECO:0000313" key="6">
    <source>
        <dbReference type="EMBL" id="MFC7268396.1"/>
    </source>
</evidence>
<keyword evidence="2 4" id="KW-0238">DNA-binding</keyword>
<dbReference type="PROSITE" id="PS50977">
    <property type="entry name" value="HTH_TETR_2"/>
    <property type="match status" value="1"/>
</dbReference>
<dbReference type="SUPFAM" id="SSF48498">
    <property type="entry name" value="Tetracyclin repressor-like, C-terminal domain"/>
    <property type="match status" value="1"/>
</dbReference>
<evidence type="ECO:0000256" key="2">
    <source>
        <dbReference type="ARBA" id="ARBA00023125"/>
    </source>
</evidence>
<proteinExistence type="predicted"/>
<dbReference type="InterPro" id="IPR001647">
    <property type="entry name" value="HTH_TetR"/>
</dbReference>
<dbReference type="SUPFAM" id="SSF46689">
    <property type="entry name" value="Homeodomain-like"/>
    <property type="match status" value="1"/>
</dbReference>
<dbReference type="Gene3D" id="1.10.10.60">
    <property type="entry name" value="Homeodomain-like"/>
    <property type="match status" value="1"/>
</dbReference>
<dbReference type="Gene3D" id="1.10.357.10">
    <property type="entry name" value="Tetracycline Repressor, domain 2"/>
    <property type="match status" value="1"/>
</dbReference>
<accession>A0ABW2HFB2</accession>